<dbReference type="PROSITE" id="PS51059">
    <property type="entry name" value="PARP_CATALYTIC"/>
    <property type="match status" value="1"/>
</dbReference>
<dbReference type="SMART" id="SM00506">
    <property type="entry name" value="A1pp"/>
    <property type="match status" value="2"/>
</dbReference>
<dbReference type="Gene3D" id="3.90.228.10">
    <property type="match status" value="1"/>
</dbReference>
<dbReference type="Gene3D" id="3.40.220.10">
    <property type="entry name" value="Leucine Aminopeptidase, subunit E, domain 1"/>
    <property type="match status" value="2"/>
</dbReference>
<dbReference type="KEGG" id="osn:115208901"/>
<dbReference type="Proteomes" id="UP000515154">
    <property type="component" value="Linkage group LG1"/>
</dbReference>
<sequence>MWSQELSGSLMRLPNNCITKYELKEHKNANIFAGGFGIQAESNRIMKERKSELTPGEVVSTKAGKLKCKAILHVVGPVWNDGQTEEIFHLSRAVRNCLAGLEEMSYTSIAIPAISTGTFGIPIEEGTECIVTTIKIYLDAYSNSKIKHICLIDEQKDVIRAFRHHLETVFGISKSRGTTSFNASLLGPQQKAAPMTPRTNVASGENADIKIQLLIDSISNASVDVIINSTNEHLCLDIGVISKYILLAAGPEIQVECNQKYPQGISTFKIAITKGYNLNCKNVFHLVLPPWDENSSDSILANMTQIITTCLETAERMGAKSLAFPILGAGTLKYPIENLPRTMSEAVKNYSNQNSSQIKDVYFMVYPQDTEIVKKFDEYFQGNTTGSSAASSDDEDEEIEDNVFAGQKDVGVTLKFLAKYQNLDNAIETVKKEYNSLLTTEKIPFDVDLTEPRKLSLRNISRIHKIQISISETITIYGRHSHVKDAKISVQSLLMEFKETDEETLLKAMVQWSYFDENNPENVRMFSDKENAKLEKAYSLQKKFLDWNNRRYDFQKMSFQLRGSDFKMKRKQNLKDELIPNTWSTMENEELIKIVPVKNGPEYDDIKATFHQDLPSYRIIKIERIQNKTLYHGYQALKRKFEVENPKITNEVDGLWHGTAEGSVDGINKSGFNRSYCGKNATAYGEGVYFASDIHYSANDTYSTPDRHGIKRIYKCSVLVGRVMLGHHGLKVLQDSYNIN</sequence>
<keyword evidence="2 6" id="KW-0328">Glycosyltransferase</keyword>
<reference evidence="10" key="1">
    <citation type="submission" date="2025-08" db="UniProtKB">
        <authorList>
            <consortium name="RefSeq"/>
        </authorList>
    </citation>
    <scope>IDENTIFICATION</scope>
</reference>
<dbReference type="Pfam" id="PF00644">
    <property type="entry name" value="PARP"/>
    <property type="match status" value="1"/>
</dbReference>
<organism evidence="9 10">
    <name type="scientific">Octopus sinensis</name>
    <name type="common">East Asian common octopus</name>
    <dbReference type="NCBI Taxonomy" id="2607531"/>
    <lineage>
        <taxon>Eukaryota</taxon>
        <taxon>Metazoa</taxon>
        <taxon>Spiralia</taxon>
        <taxon>Lophotrochozoa</taxon>
        <taxon>Mollusca</taxon>
        <taxon>Cephalopoda</taxon>
        <taxon>Coleoidea</taxon>
        <taxon>Octopodiformes</taxon>
        <taxon>Octopoda</taxon>
        <taxon>Incirrata</taxon>
        <taxon>Octopodidae</taxon>
        <taxon>Octopus</taxon>
    </lineage>
</organism>
<keyword evidence="9" id="KW-1185">Reference proteome</keyword>
<keyword evidence="5" id="KW-0539">Nucleus</keyword>
<proteinExistence type="predicted"/>
<keyword evidence="3 6" id="KW-0808">Transferase</keyword>
<dbReference type="GO" id="GO:1990404">
    <property type="term" value="F:NAD+-protein mono-ADP-ribosyltransferase activity"/>
    <property type="evidence" value="ECO:0007669"/>
    <property type="project" value="TreeGrafter"/>
</dbReference>
<dbReference type="GO" id="GO:0005737">
    <property type="term" value="C:cytoplasm"/>
    <property type="evidence" value="ECO:0007669"/>
    <property type="project" value="TreeGrafter"/>
</dbReference>
<evidence type="ECO:0000313" key="10">
    <source>
        <dbReference type="RefSeq" id="XP_036358933.1"/>
    </source>
</evidence>
<dbReference type="GO" id="GO:0070212">
    <property type="term" value="P:protein poly-ADP-ribosylation"/>
    <property type="evidence" value="ECO:0007669"/>
    <property type="project" value="TreeGrafter"/>
</dbReference>
<evidence type="ECO:0000259" key="7">
    <source>
        <dbReference type="PROSITE" id="PS51059"/>
    </source>
</evidence>
<dbReference type="PANTHER" id="PTHR14453">
    <property type="entry name" value="PARP/ZINC FINGER CCCH TYPE DOMAIN CONTAINING PROTEIN"/>
    <property type="match status" value="1"/>
</dbReference>
<dbReference type="GO" id="GO:0003714">
    <property type="term" value="F:transcription corepressor activity"/>
    <property type="evidence" value="ECO:0007669"/>
    <property type="project" value="TreeGrafter"/>
</dbReference>
<dbReference type="GO" id="GO:0010629">
    <property type="term" value="P:negative regulation of gene expression"/>
    <property type="evidence" value="ECO:0007669"/>
    <property type="project" value="TreeGrafter"/>
</dbReference>
<dbReference type="InterPro" id="IPR037197">
    <property type="entry name" value="WWE_dom_sf"/>
</dbReference>
<keyword evidence="4 6" id="KW-0520">NAD</keyword>
<evidence type="ECO:0000259" key="8">
    <source>
        <dbReference type="PROSITE" id="PS51154"/>
    </source>
</evidence>
<dbReference type="PANTHER" id="PTHR14453:SF70">
    <property type="entry name" value="PROTEIN MONO-ADP-RIBOSYLTRANSFERASE PARP9"/>
    <property type="match status" value="1"/>
</dbReference>
<dbReference type="Pfam" id="PF01661">
    <property type="entry name" value="Macro"/>
    <property type="match status" value="2"/>
</dbReference>
<feature type="domain" description="Macro" evidence="8">
    <location>
        <begin position="1"/>
        <end position="170"/>
    </location>
</feature>
<dbReference type="GO" id="GO:0003950">
    <property type="term" value="F:NAD+ poly-ADP-ribosyltransferase activity"/>
    <property type="evidence" value="ECO:0007669"/>
    <property type="project" value="UniProtKB-UniRule"/>
</dbReference>
<dbReference type="PROSITE" id="PS51154">
    <property type="entry name" value="MACRO"/>
    <property type="match status" value="2"/>
</dbReference>
<feature type="domain" description="Macro" evidence="8">
    <location>
        <begin position="198"/>
        <end position="384"/>
    </location>
</feature>
<dbReference type="InterPro" id="IPR012317">
    <property type="entry name" value="Poly(ADP-ribose)pol_cat_dom"/>
</dbReference>
<protein>
    <recommendedName>
        <fullName evidence="6">Poly [ADP-ribose] polymerase</fullName>
        <shortName evidence="6">PARP</shortName>
        <ecNumber evidence="6">2.4.2.-</ecNumber>
    </recommendedName>
</protein>
<dbReference type="EC" id="2.4.2.-" evidence="6"/>
<evidence type="ECO:0000256" key="6">
    <source>
        <dbReference type="RuleBase" id="RU362114"/>
    </source>
</evidence>
<feature type="domain" description="PARP catalytic" evidence="7">
    <location>
        <begin position="579"/>
        <end position="740"/>
    </location>
</feature>
<evidence type="ECO:0000256" key="4">
    <source>
        <dbReference type="ARBA" id="ARBA00023027"/>
    </source>
</evidence>
<evidence type="ECO:0000256" key="2">
    <source>
        <dbReference type="ARBA" id="ARBA00022676"/>
    </source>
</evidence>
<dbReference type="RefSeq" id="XP_036358933.1">
    <property type="nucleotide sequence ID" value="XM_036503040.1"/>
</dbReference>
<accession>A0A7E6EUB2</accession>
<dbReference type="Gene3D" id="3.30.720.50">
    <property type="match status" value="1"/>
</dbReference>
<dbReference type="GO" id="GO:0044389">
    <property type="term" value="F:ubiquitin-like protein ligase binding"/>
    <property type="evidence" value="ECO:0007669"/>
    <property type="project" value="TreeGrafter"/>
</dbReference>
<dbReference type="InterPro" id="IPR043472">
    <property type="entry name" value="Macro_dom-like"/>
</dbReference>
<gene>
    <name evidence="10" type="primary">LOC115208901</name>
</gene>
<name>A0A7E6EUB2_9MOLL</name>
<dbReference type="GO" id="GO:0005634">
    <property type="term" value="C:nucleus"/>
    <property type="evidence" value="ECO:0007669"/>
    <property type="project" value="UniProtKB-SubCell"/>
</dbReference>
<dbReference type="SUPFAM" id="SSF56399">
    <property type="entry name" value="ADP-ribosylation"/>
    <property type="match status" value="1"/>
</dbReference>
<dbReference type="InterPro" id="IPR052056">
    <property type="entry name" value="Mono-ARTD/PARP"/>
</dbReference>
<dbReference type="GO" id="GO:0060335">
    <property type="term" value="P:positive regulation of type II interferon-mediated signaling pathway"/>
    <property type="evidence" value="ECO:0007669"/>
    <property type="project" value="TreeGrafter"/>
</dbReference>
<evidence type="ECO:0000256" key="5">
    <source>
        <dbReference type="ARBA" id="ARBA00023242"/>
    </source>
</evidence>
<evidence type="ECO:0000313" key="9">
    <source>
        <dbReference type="Proteomes" id="UP000515154"/>
    </source>
</evidence>
<dbReference type="InterPro" id="IPR002589">
    <property type="entry name" value="Macro_dom"/>
</dbReference>
<comment type="subcellular location">
    <subcellularLocation>
        <location evidence="1">Nucleus</location>
    </subcellularLocation>
</comment>
<dbReference type="AlphaFoldDB" id="A0A7E6EUB2"/>
<evidence type="ECO:0000256" key="1">
    <source>
        <dbReference type="ARBA" id="ARBA00004123"/>
    </source>
</evidence>
<evidence type="ECO:0000256" key="3">
    <source>
        <dbReference type="ARBA" id="ARBA00022679"/>
    </source>
</evidence>
<dbReference type="SUPFAM" id="SSF52949">
    <property type="entry name" value="Macro domain-like"/>
    <property type="match status" value="2"/>
</dbReference>